<dbReference type="AlphaFoldDB" id="A0A1B8Q9Y1"/>
<dbReference type="SUPFAM" id="SSF52540">
    <property type="entry name" value="P-loop containing nucleoside triphosphate hydrolases"/>
    <property type="match status" value="1"/>
</dbReference>
<dbReference type="PANTHER" id="PTHR10695:SF46">
    <property type="entry name" value="BIFUNCTIONAL COENZYME A SYNTHASE-RELATED"/>
    <property type="match status" value="1"/>
</dbReference>
<dbReference type="Pfam" id="PF01121">
    <property type="entry name" value="CoaE"/>
    <property type="match status" value="1"/>
</dbReference>
<dbReference type="CDD" id="cd02022">
    <property type="entry name" value="DPCK"/>
    <property type="match status" value="1"/>
</dbReference>
<comment type="catalytic activity">
    <reaction evidence="5">
        <text>3'-dephospho-CoA + ATP = ADP + CoA + H(+)</text>
        <dbReference type="Rhea" id="RHEA:18245"/>
        <dbReference type="ChEBI" id="CHEBI:15378"/>
        <dbReference type="ChEBI" id="CHEBI:30616"/>
        <dbReference type="ChEBI" id="CHEBI:57287"/>
        <dbReference type="ChEBI" id="CHEBI:57328"/>
        <dbReference type="ChEBI" id="CHEBI:456216"/>
        <dbReference type="EC" id="2.7.1.24"/>
    </reaction>
</comment>
<dbReference type="PANTHER" id="PTHR10695">
    <property type="entry name" value="DEPHOSPHO-COA KINASE-RELATED"/>
    <property type="match status" value="1"/>
</dbReference>
<dbReference type="EMBL" id="LZNA01000067">
    <property type="protein sequence ID" value="OBX75929.1"/>
    <property type="molecule type" value="Genomic_DNA"/>
</dbReference>
<reference evidence="7 8" key="1">
    <citation type="submission" date="2016-06" db="EMBL/GenBank/DDBJ databases">
        <title>Draft genome of Moraxella atlantae CCUG 59586.</title>
        <authorList>
            <person name="Salva-Serra F."/>
            <person name="Engstrom-Jakobsson H."/>
            <person name="Thorell K."/>
            <person name="Gonzales-Siles L."/>
            <person name="Karlsson R."/>
            <person name="Boulund F."/>
            <person name="Engstrand L."/>
            <person name="Kristiansson E."/>
            <person name="Moore E."/>
        </authorList>
    </citation>
    <scope>NUCLEOTIDE SEQUENCE [LARGE SCALE GENOMIC DNA]</scope>
    <source>
        <strain evidence="7 8">CCUG 59586</strain>
    </source>
</reference>
<comment type="caution">
    <text evidence="7">The sequence shown here is derived from an EMBL/GenBank/DDBJ whole genome shotgun (WGS) entry which is preliminary data.</text>
</comment>
<proteinExistence type="inferred from homology"/>
<keyword evidence="4 5" id="KW-0173">Coenzyme A biosynthesis</keyword>
<comment type="subcellular location">
    <subcellularLocation>
        <location evidence="5">Cytoplasm</location>
    </subcellularLocation>
</comment>
<sequence>MFVLGLTGGIGSGKSKVSEWFAEQGVTVVDADVLARQVVAKGSKTLYQIVAKFGDWVLTAEDELDRRAMREYIFARPQALMDLEQITHPAIRHAAKQQVAAATSPYVVLVAPLLLEASEAGLANLCQRVLVIDSREDLQVVRASTRDGQTVASIERIMANQLSREARLAQADDVVTNNASLAELYAQLEPLHQRYLAMAAQSA</sequence>
<protein>
    <recommendedName>
        <fullName evidence="5 6">Dephospho-CoA kinase</fullName>
        <ecNumber evidence="5 6">2.7.1.24</ecNumber>
    </recommendedName>
    <alternativeName>
        <fullName evidence="5">Dephosphocoenzyme A kinase</fullName>
    </alternativeName>
</protein>
<comment type="similarity">
    <text evidence="1 5">Belongs to the CoaE family.</text>
</comment>
<dbReference type="UniPathway" id="UPA00241">
    <property type="reaction ID" value="UER00356"/>
</dbReference>
<keyword evidence="5" id="KW-0963">Cytoplasm</keyword>
<evidence type="ECO:0000256" key="3">
    <source>
        <dbReference type="ARBA" id="ARBA00022840"/>
    </source>
</evidence>
<gene>
    <name evidence="5" type="primary">coaE</name>
    <name evidence="7" type="ORF">A9306_01505</name>
</gene>
<evidence type="ECO:0000256" key="2">
    <source>
        <dbReference type="ARBA" id="ARBA00022741"/>
    </source>
</evidence>
<dbReference type="GO" id="GO:0004140">
    <property type="term" value="F:dephospho-CoA kinase activity"/>
    <property type="evidence" value="ECO:0007669"/>
    <property type="project" value="UniProtKB-UniRule"/>
</dbReference>
<dbReference type="InterPro" id="IPR001977">
    <property type="entry name" value="Depp_CoAkinase"/>
</dbReference>
<accession>A0A1B8Q9Y1</accession>
<evidence type="ECO:0000313" key="7">
    <source>
        <dbReference type="EMBL" id="OBX75929.1"/>
    </source>
</evidence>
<evidence type="ECO:0000313" key="8">
    <source>
        <dbReference type="Proteomes" id="UP000092616"/>
    </source>
</evidence>
<dbReference type="EC" id="2.7.1.24" evidence="5 6"/>
<comment type="function">
    <text evidence="5">Catalyzes the phosphorylation of the 3'-hydroxyl group of dephosphocoenzyme A to form coenzyme A.</text>
</comment>
<name>A0A1B8Q9Y1_9GAMM</name>
<keyword evidence="5" id="KW-0808">Transferase</keyword>
<feature type="binding site" evidence="5">
    <location>
        <begin position="11"/>
        <end position="16"/>
    </location>
    <ligand>
        <name>ATP</name>
        <dbReference type="ChEBI" id="CHEBI:30616"/>
    </ligand>
</feature>
<evidence type="ECO:0000256" key="4">
    <source>
        <dbReference type="ARBA" id="ARBA00022993"/>
    </source>
</evidence>
<keyword evidence="8" id="KW-1185">Reference proteome</keyword>
<evidence type="ECO:0000256" key="5">
    <source>
        <dbReference type="HAMAP-Rule" id="MF_00376"/>
    </source>
</evidence>
<organism evidence="7 8">
    <name type="scientific">Faucicola atlantae</name>
    <dbReference type="NCBI Taxonomy" id="34059"/>
    <lineage>
        <taxon>Bacteria</taxon>
        <taxon>Pseudomonadati</taxon>
        <taxon>Pseudomonadota</taxon>
        <taxon>Gammaproteobacteria</taxon>
        <taxon>Moraxellales</taxon>
        <taxon>Moraxellaceae</taxon>
        <taxon>Faucicola</taxon>
    </lineage>
</organism>
<dbReference type="InterPro" id="IPR027417">
    <property type="entry name" value="P-loop_NTPase"/>
</dbReference>
<comment type="pathway">
    <text evidence="5">Cofactor biosynthesis; coenzyme A biosynthesis; CoA from (R)-pantothenate: step 5/5.</text>
</comment>
<evidence type="ECO:0000256" key="6">
    <source>
        <dbReference type="NCBIfam" id="TIGR00152"/>
    </source>
</evidence>
<dbReference type="RefSeq" id="WP_067338389.1">
    <property type="nucleotide sequence ID" value="NZ_LZNA01000067.1"/>
</dbReference>
<dbReference type="GO" id="GO:0005737">
    <property type="term" value="C:cytoplasm"/>
    <property type="evidence" value="ECO:0007669"/>
    <property type="project" value="UniProtKB-SubCell"/>
</dbReference>
<keyword evidence="2 5" id="KW-0547">Nucleotide-binding</keyword>
<dbReference type="PROSITE" id="PS51219">
    <property type="entry name" value="DPCK"/>
    <property type="match status" value="1"/>
</dbReference>
<dbReference type="GO" id="GO:0015937">
    <property type="term" value="P:coenzyme A biosynthetic process"/>
    <property type="evidence" value="ECO:0007669"/>
    <property type="project" value="UniProtKB-UniRule"/>
</dbReference>
<keyword evidence="5 7" id="KW-0418">Kinase</keyword>
<dbReference type="Proteomes" id="UP000092616">
    <property type="component" value="Unassembled WGS sequence"/>
</dbReference>
<dbReference type="HAMAP" id="MF_00376">
    <property type="entry name" value="Dephospho_CoA_kinase"/>
    <property type="match status" value="1"/>
</dbReference>
<dbReference type="GO" id="GO:0005524">
    <property type="term" value="F:ATP binding"/>
    <property type="evidence" value="ECO:0007669"/>
    <property type="project" value="UniProtKB-UniRule"/>
</dbReference>
<keyword evidence="3 5" id="KW-0067">ATP-binding</keyword>
<dbReference type="Gene3D" id="3.40.50.300">
    <property type="entry name" value="P-loop containing nucleotide triphosphate hydrolases"/>
    <property type="match status" value="1"/>
</dbReference>
<evidence type="ECO:0000256" key="1">
    <source>
        <dbReference type="ARBA" id="ARBA00009018"/>
    </source>
</evidence>
<dbReference type="NCBIfam" id="TIGR00152">
    <property type="entry name" value="dephospho-CoA kinase"/>
    <property type="match status" value="1"/>
</dbReference>